<dbReference type="PROSITE" id="PS00383">
    <property type="entry name" value="TYR_PHOSPHATASE_1"/>
    <property type="match status" value="1"/>
</dbReference>
<keyword evidence="2" id="KW-1133">Transmembrane helix</keyword>
<accession>A0A937AD85</accession>
<keyword evidence="2" id="KW-0472">Membrane</keyword>
<dbReference type="Proteomes" id="UP000736856">
    <property type="component" value="Unassembled WGS sequence"/>
</dbReference>
<evidence type="ECO:0000313" key="4">
    <source>
        <dbReference type="EMBL" id="MBL0849363.1"/>
    </source>
</evidence>
<dbReference type="CDD" id="cd14529">
    <property type="entry name" value="TpbA-like"/>
    <property type="match status" value="1"/>
</dbReference>
<organism evidence="4 5">
    <name type="scientific">Candidatus Liberibacter ctenarytainae</name>
    <dbReference type="NCBI Taxonomy" id="2020335"/>
    <lineage>
        <taxon>Bacteria</taxon>
        <taxon>Pseudomonadati</taxon>
        <taxon>Pseudomonadota</taxon>
        <taxon>Alphaproteobacteria</taxon>
        <taxon>Hyphomicrobiales</taxon>
        <taxon>Rhizobiaceae</taxon>
        <taxon>Liberibacter</taxon>
    </lineage>
</organism>
<dbReference type="PANTHER" id="PTHR31126:SF72">
    <property type="entry name" value="DUAL SPECIFICITY PROTEIN PHOSPHATASE TPBA"/>
    <property type="match status" value="1"/>
</dbReference>
<evidence type="ECO:0000313" key="5">
    <source>
        <dbReference type="Proteomes" id="UP000736856"/>
    </source>
</evidence>
<feature type="transmembrane region" description="Helical" evidence="2">
    <location>
        <begin position="12"/>
        <end position="30"/>
    </location>
</feature>
<dbReference type="EMBL" id="SEOL01000012">
    <property type="protein sequence ID" value="MBL0849363.1"/>
    <property type="molecule type" value="Genomic_DNA"/>
</dbReference>
<dbReference type="AlphaFoldDB" id="A0A937AD85"/>
<dbReference type="InterPro" id="IPR055214">
    <property type="entry name" value="PTP-NADK"/>
</dbReference>
<reference evidence="4" key="1">
    <citation type="submission" date="2019-02" db="EMBL/GenBank/DDBJ databases">
        <title>A novel Candidatus Liberibacter species associated with the New Zealand native fuchsia psyllid, Ctenarytaina fuchsiae.</title>
        <authorList>
            <person name="Thompson S.M."/>
            <person name="Jorgensen N."/>
            <person name="David C."/>
            <person name="Bulman S.R."/>
            <person name="Smith G.R."/>
        </authorList>
    </citation>
    <scope>NUCLEOTIDE SEQUENCE</scope>
    <source>
        <strain evidence="4">Oxford</strain>
    </source>
</reference>
<dbReference type="Gene3D" id="3.90.190.10">
    <property type="entry name" value="Protein tyrosine phosphatase superfamily"/>
    <property type="match status" value="1"/>
</dbReference>
<keyword evidence="2" id="KW-0812">Transmembrane</keyword>
<dbReference type="SUPFAM" id="SSF52799">
    <property type="entry name" value="(Phosphotyrosine protein) phosphatases II"/>
    <property type="match status" value="1"/>
</dbReference>
<dbReference type="PROSITE" id="PS50056">
    <property type="entry name" value="TYR_PHOSPHATASE_2"/>
    <property type="match status" value="1"/>
</dbReference>
<evidence type="ECO:0000256" key="1">
    <source>
        <dbReference type="ARBA" id="ARBA00009580"/>
    </source>
</evidence>
<dbReference type="Pfam" id="PF22741">
    <property type="entry name" value="PTP-NADK"/>
    <property type="match status" value="1"/>
</dbReference>
<comment type="similarity">
    <text evidence="1">Belongs to the protein-tyrosine phosphatase family.</text>
</comment>
<gene>
    <name evidence="4" type="ORF">EU981_04750</name>
</gene>
<evidence type="ECO:0000259" key="3">
    <source>
        <dbReference type="PROSITE" id="PS50056"/>
    </source>
</evidence>
<dbReference type="InterPro" id="IPR000387">
    <property type="entry name" value="Tyr_Pase_dom"/>
</dbReference>
<dbReference type="PANTHER" id="PTHR31126">
    <property type="entry name" value="TYROSINE-PROTEIN PHOSPHATASE"/>
    <property type="match status" value="1"/>
</dbReference>
<protein>
    <recommendedName>
        <fullName evidence="3">Tyrosine specific protein phosphatases domain-containing protein</fullName>
    </recommendedName>
</protein>
<dbReference type="InterPro" id="IPR029021">
    <property type="entry name" value="Prot-tyrosine_phosphatase-like"/>
</dbReference>
<feature type="domain" description="Tyrosine specific protein phosphatases" evidence="3">
    <location>
        <begin position="107"/>
        <end position="142"/>
    </location>
</feature>
<sequence>MKFRTFIKRASIVTLIFIPVLVGMFCFIVTSCTPNFYVVSPNTVYRSAQPNSIFIQYLSKNHGIKSIINLRGENNASWYREEEQTARALGIKLINFPISVEKGLNEEQIKKLITLLKTADKPLLIHCKAGADRTGLASALYLYFIAHGQKEQASGQLSILYGHLPFKARSMDLAFNKSKEISFNYIPETNKKSMLPNP</sequence>
<dbReference type="PROSITE" id="PS51257">
    <property type="entry name" value="PROKAR_LIPOPROTEIN"/>
    <property type="match status" value="1"/>
</dbReference>
<name>A0A937AD85_9HYPH</name>
<comment type="caution">
    <text evidence="4">The sequence shown here is derived from an EMBL/GenBank/DDBJ whole genome shotgun (WGS) entry which is preliminary data.</text>
</comment>
<proteinExistence type="inferred from homology"/>
<dbReference type="InterPro" id="IPR016130">
    <property type="entry name" value="Tyr_Pase_AS"/>
</dbReference>
<dbReference type="GO" id="GO:0016791">
    <property type="term" value="F:phosphatase activity"/>
    <property type="evidence" value="ECO:0007669"/>
    <property type="project" value="TreeGrafter"/>
</dbReference>
<evidence type="ECO:0000256" key="2">
    <source>
        <dbReference type="SAM" id="Phobius"/>
    </source>
</evidence>